<dbReference type="InterPro" id="IPR011051">
    <property type="entry name" value="RmlC_Cupin_sf"/>
</dbReference>
<evidence type="ECO:0000259" key="4">
    <source>
        <dbReference type="PROSITE" id="PS01124"/>
    </source>
</evidence>
<dbReference type="InterPro" id="IPR018060">
    <property type="entry name" value="HTH_AraC"/>
</dbReference>
<dbReference type="STRING" id="2754.EH55_12575"/>
<dbReference type="Pfam" id="PF12833">
    <property type="entry name" value="HTH_18"/>
    <property type="match status" value="1"/>
</dbReference>
<dbReference type="SUPFAM" id="SSF46689">
    <property type="entry name" value="Homeodomain-like"/>
    <property type="match status" value="1"/>
</dbReference>
<dbReference type="SMART" id="SM00342">
    <property type="entry name" value="HTH_ARAC"/>
    <property type="match status" value="1"/>
</dbReference>
<dbReference type="PROSITE" id="PS01124">
    <property type="entry name" value="HTH_ARAC_FAMILY_2"/>
    <property type="match status" value="1"/>
</dbReference>
<name>A0A073IUJ7_9BACT</name>
<comment type="caution">
    <text evidence="5">The sequence shown here is derived from an EMBL/GenBank/DDBJ whole genome shotgun (WGS) entry which is preliminary data.</text>
</comment>
<protein>
    <recommendedName>
        <fullName evidence="4">HTH araC/xylS-type domain-containing protein</fullName>
    </recommendedName>
</protein>
<evidence type="ECO:0000313" key="5">
    <source>
        <dbReference type="EMBL" id="KEJ93136.1"/>
    </source>
</evidence>
<dbReference type="OrthoDB" id="5514345at2"/>
<dbReference type="PANTHER" id="PTHR43280">
    <property type="entry name" value="ARAC-FAMILY TRANSCRIPTIONAL REGULATOR"/>
    <property type="match status" value="1"/>
</dbReference>
<dbReference type="InterPro" id="IPR014710">
    <property type="entry name" value="RmlC-like_jellyroll"/>
</dbReference>
<dbReference type="GeneID" id="90982800"/>
<dbReference type="GO" id="GO:0043565">
    <property type="term" value="F:sequence-specific DNA binding"/>
    <property type="evidence" value="ECO:0007669"/>
    <property type="project" value="InterPro"/>
</dbReference>
<dbReference type="PANTHER" id="PTHR43280:SF28">
    <property type="entry name" value="HTH-TYPE TRANSCRIPTIONAL ACTIVATOR RHAS"/>
    <property type="match status" value="1"/>
</dbReference>
<dbReference type="eggNOG" id="COG2207">
    <property type="taxonomic scope" value="Bacteria"/>
</dbReference>
<dbReference type="GO" id="GO:0003700">
    <property type="term" value="F:DNA-binding transcription factor activity"/>
    <property type="evidence" value="ECO:0007669"/>
    <property type="project" value="InterPro"/>
</dbReference>
<organism evidence="5 6">
    <name type="scientific">Synergistes jonesii</name>
    <dbReference type="NCBI Taxonomy" id="2754"/>
    <lineage>
        <taxon>Bacteria</taxon>
        <taxon>Thermotogati</taxon>
        <taxon>Synergistota</taxon>
        <taxon>Synergistia</taxon>
        <taxon>Synergistales</taxon>
        <taxon>Synergistaceae</taxon>
        <taxon>Synergistes</taxon>
    </lineage>
</organism>
<dbReference type="Pfam" id="PF02311">
    <property type="entry name" value="AraC_binding"/>
    <property type="match status" value="1"/>
</dbReference>
<dbReference type="InterPro" id="IPR018062">
    <property type="entry name" value="HTH_AraC-typ_CS"/>
</dbReference>
<sequence length="313" mass="35617">MKSRPILVDGTLQELTEHGNDSFAMSMDEQHVNAEDFEGVLHWHYEIQITIVVSGSVLFKTQDKEFLIHTGEGIVFNSGCLHEPVPAEEGDCAYVCVNFHPKIVYGYPESLLRHAYVDPVLFSGELQAIPLREKPWHMEICTIMRELARVDMSQAFGYEIRMYSLVLQMWYLIVHNNERLLCKSTPVSFSERQRIKALTGFIHNNYMDAISLADIAASDHISKGECCRIFKRVTGTTPFSYLVSYRIRQSIKLLAMTDLNISEIAQNVGFGSGSYFTECFKREMKCPPLAYRKKLEKSRGDSPTSITFSAKSS</sequence>
<keyword evidence="3" id="KW-0804">Transcription</keyword>
<dbReference type="EMBL" id="JMKI01000006">
    <property type="protein sequence ID" value="KEJ93136.1"/>
    <property type="molecule type" value="Genomic_DNA"/>
</dbReference>
<proteinExistence type="predicted"/>
<keyword evidence="6" id="KW-1185">Reference proteome</keyword>
<reference evidence="5 6" key="1">
    <citation type="submission" date="2014-04" db="EMBL/GenBank/DDBJ databases">
        <title>Draft Genome Sequence of Synergistes jonesii.</title>
        <authorList>
            <person name="Coil D.A."/>
            <person name="Eisen J.A."/>
            <person name="Holland-Moritz H.E."/>
        </authorList>
    </citation>
    <scope>NUCLEOTIDE SEQUENCE [LARGE SCALE GENOMIC DNA]</scope>
    <source>
        <strain evidence="5 6">78-1</strain>
    </source>
</reference>
<evidence type="ECO:0000313" key="6">
    <source>
        <dbReference type="Proteomes" id="UP000027665"/>
    </source>
</evidence>
<dbReference type="Gene3D" id="2.60.120.10">
    <property type="entry name" value="Jelly Rolls"/>
    <property type="match status" value="1"/>
</dbReference>
<dbReference type="CDD" id="cd02208">
    <property type="entry name" value="cupin_RmlC-like"/>
    <property type="match status" value="1"/>
</dbReference>
<dbReference type="InterPro" id="IPR009057">
    <property type="entry name" value="Homeodomain-like_sf"/>
</dbReference>
<feature type="domain" description="HTH araC/xylS-type" evidence="4">
    <location>
        <begin position="196"/>
        <end position="294"/>
    </location>
</feature>
<dbReference type="Gene3D" id="1.10.10.60">
    <property type="entry name" value="Homeodomain-like"/>
    <property type="match status" value="2"/>
</dbReference>
<dbReference type="RefSeq" id="WP_037974481.1">
    <property type="nucleotide sequence ID" value="NZ_JAXDSK010000006.1"/>
</dbReference>
<dbReference type="PROSITE" id="PS00041">
    <property type="entry name" value="HTH_ARAC_FAMILY_1"/>
    <property type="match status" value="1"/>
</dbReference>
<dbReference type="Proteomes" id="UP000027665">
    <property type="component" value="Unassembled WGS sequence"/>
</dbReference>
<dbReference type="SUPFAM" id="SSF51182">
    <property type="entry name" value="RmlC-like cupins"/>
    <property type="match status" value="1"/>
</dbReference>
<gene>
    <name evidence="5" type="ORF">EH55_12575</name>
</gene>
<accession>A0A073IUJ7</accession>
<keyword evidence="1" id="KW-0805">Transcription regulation</keyword>
<dbReference type="AlphaFoldDB" id="A0A073IUJ7"/>
<dbReference type="InterPro" id="IPR003313">
    <property type="entry name" value="AraC-bd"/>
</dbReference>
<evidence type="ECO:0000256" key="3">
    <source>
        <dbReference type="ARBA" id="ARBA00023163"/>
    </source>
</evidence>
<evidence type="ECO:0000256" key="1">
    <source>
        <dbReference type="ARBA" id="ARBA00023015"/>
    </source>
</evidence>
<evidence type="ECO:0000256" key="2">
    <source>
        <dbReference type="ARBA" id="ARBA00023125"/>
    </source>
</evidence>
<keyword evidence="2" id="KW-0238">DNA-binding</keyword>